<dbReference type="Proteomes" id="UP000000702">
    <property type="component" value="Unassembled WGS sequence"/>
</dbReference>
<organism evidence="11 12">
    <name type="scientific">Trypanosoma congolense (strain IL3000)</name>
    <dbReference type="NCBI Taxonomy" id="1068625"/>
    <lineage>
        <taxon>Eukaryota</taxon>
        <taxon>Discoba</taxon>
        <taxon>Euglenozoa</taxon>
        <taxon>Kinetoplastea</taxon>
        <taxon>Metakinetoplastina</taxon>
        <taxon>Trypanosomatida</taxon>
        <taxon>Trypanosomatidae</taxon>
        <taxon>Trypanosoma</taxon>
        <taxon>Nannomonas</taxon>
    </lineage>
</organism>
<keyword evidence="3" id="KW-1003">Cell membrane</keyword>
<comment type="caution">
    <text evidence="11">The sequence shown here is derived from an EMBL/GenBank/DDBJ whole genome shotgun (WGS) entry which is preliminary data.</text>
</comment>
<comment type="function">
    <text evidence="1">VSG forms a coat on the surface of the parasite. The trypanosome evades the immune response of the host by expressing a series of antigenically distinct VSGs from an estimated 1000 VSG genes.</text>
</comment>
<evidence type="ECO:0000256" key="7">
    <source>
        <dbReference type="ARBA" id="ARBA00023180"/>
    </source>
</evidence>
<dbReference type="Pfam" id="PF13206">
    <property type="entry name" value="VSG_B"/>
    <property type="match status" value="2"/>
</dbReference>
<evidence type="ECO:0000256" key="4">
    <source>
        <dbReference type="ARBA" id="ARBA00022622"/>
    </source>
</evidence>
<keyword evidence="5 9" id="KW-0732">Signal</keyword>
<protein>
    <submittedName>
        <fullName evidence="11">Variant surface glycoprotein</fullName>
    </submittedName>
</protein>
<feature type="domain" description="Trypanosome variant surface glycoprotein B-type N-terminal" evidence="10">
    <location>
        <begin position="94"/>
        <end position="372"/>
    </location>
</feature>
<keyword evidence="12" id="KW-1185">Reference proteome</keyword>
<reference evidence="12" key="1">
    <citation type="submission" date="2011-07" db="EMBL/GenBank/DDBJ databases">
        <title>Divergent evolution of antigenic variation in African trypanosomes.</title>
        <authorList>
            <person name="Jackson A.P."/>
            <person name="Berry A."/>
            <person name="Allison H.C."/>
            <person name="Burton P."/>
            <person name="Anderson J."/>
            <person name="Aslett M."/>
            <person name="Brown R."/>
            <person name="Corton N."/>
            <person name="Harris D."/>
            <person name="Hauser H."/>
            <person name="Gamble J."/>
            <person name="Gilderthorp R."/>
            <person name="McQuillan J."/>
            <person name="Quail M.A."/>
            <person name="Sanders M."/>
            <person name="Van Tonder A."/>
            <person name="Ginger M.L."/>
            <person name="Donelson J.E."/>
            <person name="Field M.C."/>
            <person name="Barry J.D."/>
            <person name="Berriman M."/>
            <person name="Hertz-Fowler C."/>
        </authorList>
    </citation>
    <scope>NUCLEOTIDE SEQUENCE [LARGE SCALE GENOMIC DNA]</scope>
    <source>
        <strain evidence="12">IL3000</strain>
    </source>
</reference>
<evidence type="ECO:0000256" key="1">
    <source>
        <dbReference type="ARBA" id="ARBA00002523"/>
    </source>
</evidence>
<keyword evidence="7" id="KW-0325">Glycoprotein</keyword>
<sequence length="430" mass="46385">MAFFVNLLAVSVVTCSFIKHAVAQNAQVQNNDNSEQFALLCRIYNVAKNPPINHVDLQDPNKIVEVIDSINASFAEEKQFNETNQVENSSGVQLKPTTTREAAVAQALLSRITRKAHTILDEIRKLNATRDIEKVKAEFAQVIFGGGMNESDLCDGVLKGVGERGAACGSSGLSHKGNYAGKNLVVDFFCLCSMTRDNSNGIGSVCGVEVGGKGGKKPDNHGWGAANGPSGSSSMWASVKKGCGNLLHHHPNSTKEGDEVIEDFMRHLKSGGLYRWGASNLVKGSGRKSGMLGTGAGTENDGNGDNLTCDGNRGYTGSNGRSGKPPGGICVYYGPQPDWENIDWLKKFRDALKTLDALNNKTATIQRGIEKLQMLLHRAEKIYETTKVIAEVQNPAQHTSIQTAAKRLTAYSGARRHPIYAHSILLFVLL</sequence>
<reference evidence="11 12" key="2">
    <citation type="journal article" date="2012" name="Proc. Natl. Acad. Sci. U.S.A.">
        <title>Antigenic diversity is generated by distinct evolutionary mechanisms in African trypanosome species.</title>
        <authorList>
            <person name="Jackson A.P."/>
            <person name="Berry A."/>
            <person name="Aslett M."/>
            <person name="Allison H.C."/>
            <person name="Burton P."/>
            <person name="Vavrova-Anderson J."/>
            <person name="Brown R."/>
            <person name="Browne H."/>
            <person name="Corton N."/>
            <person name="Hauser H."/>
            <person name="Gamble J."/>
            <person name="Gilderthorp R."/>
            <person name="Marcello L."/>
            <person name="McQuillan J."/>
            <person name="Otto T.D."/>
            <person name="Quail M.A."/>
            <person name="Sanders M.J."/>
            <person name="van Tonder A."/>
            <person name="Ginger M.L."/>
            <person name="Field M.C."/>
            <person name="Barry J.D."/>
            <person name="Hertz-Fowler C."/>
            <person name="Berriman M."/>
        </authorList>
    </citation>
    <scope>NUCLEOTIDE SEQUENCE [LARGE SCALE GENOMIC DNA]</scope>
    <source>
        <strain evidence="11 12">IL3000</strain>
    </source>
</reference>
<dbReference type="AlphaFoldDB" id="F9W7N6"/>
<evidence type="ECO:0000256" key="6">
    <source>
        <dbReference type="ARBA" id="ARBA00023136"/>
    </source>
</evidence>
<comment type="subcellular location">
    <subcellularLocation>
        <location evidence="2">Cell membrane</location>
        <topology evidence="2">Lipid-anchor</topology>
        <topology evidence="2">GPI-anchor</topology>
    </subcellularLocation>
</comment>
<gene>
    <name evidence="11" type="ORF">TCIL3000_0_39770</name>
</gene>
<evidence type="ECO:0000256" key="2">
    <source>
        <dbReference type="ARBA" id="ARBA00004609"/>
    </source>
</evidence>
<evidence type="ECO:0000256" key="5">
    <source>
        <dbReference type="ARBA" id="ARBA00022729"/>
    </source>
</evidence>
<feature type="signal peptide" evidence="9">
    <location>
        <begin position="1"/>
        <end position="23"/>
    </location>
</feature>
<feature type="domain" description="Trypanosome variant surface glycoprotein B-type N-terminal" evidence="10">
    <location>
        <begin position="23"/>
        <end position="89"/>
    </location>
</feature>
<dbReference type="EMBL" id="CAEQ01001059">
    <property type="protein sequence ID" value="CCD13207.1"/>
    <property type="molecule type" value="Genomic_DNA"/>
</dbReference>
<evidence type="ECO:0000313" key="11">
    <source>
        <dbReference type="EMBL" id="CCD13207.1"/>
    </source>
</evidence>
<dbReference type="InterPro" id="IPR025932">
    <property type="entry name" value="Trypano_VSG_B_N_dom"/>
</dbReference>
<name>F9W7N6_TRYCI</name>
<evidence type="ECO:0000256" key="3">
    <source>
        <dbReference type="ARBA" id="ARBA00022475"/>
    </source>
</evidence>
<keyword evidence="4" id="KW-0336">GPI-anchor</keyword>
<proteinExistence type="predicted"/>
<keyword evidence="8" id="KW-0449">Lipoprotein</keyword>
<accession>F9W7N6</accession>
<dbReference type="VEuPathDB" id="TriTrypDB:TcIL3000_0_39770"/>
<dbReference type="GO" id="GO:0005886">
    <property type="term" value="C:plasma membrane"/>
    <property type="evidence" value="ECO:0007669"/>
    <property type="project" value="UniProtKB-SubCell"/>
</dbReference>
<feature type="chain" id="PRO_5003388774" evidence="9">
    <location>
        <begin position="24"/>
        <end position="430"/>
    </location>
</feature>
<evidence type="ECO:0000256" key="8">
    <source>
        <dbReference type="ARBA" id="ARBA00023288"/>
    </source>
</evidence>
<evidence type="ECO:0000313" key="12">
    <source>
        <dbReference type="Proteomes" id="UP000000702"/>
    </source>
</evidence>
<dbReference type="GO" id="GO:0098552">
    <property type="term" value="C:side of membrane"/>
    <property type="evidence" value="ECO:0007669"/>
    <property type="project" value="UniProtKB-KW"/>
</dbReference>
<evidence type="ECO:0000259" key="10">
    <source>
        <dbReference type="Pfam" id="PF13206"/>
    </source>
</evidence>
<keyword evidence="6" id="KW-0472">Membrane</keyword>
<evidence type="ECO:0000256" key="9">
    <source>
        <dbReference type="SAM" id="SignalP"/>
    </source>
</evidence>